<dbReference type="EMBL" id="JAFNEN010000695">
    <property type="protein sequence ID" value="KAG8178454.1"/>
    <property type="molecule type" value="Genomic_DNA"/>
</dbReference>
<evidence type="ECO:0000313" key="3">
    <source>
        <dbReference type="Proteomes" id="UP000827092"/>
    </source>
</evidence>
<dbReference type="AlphaFoldDB" id="A0AAV6U2W6"/>
<dbReference type="Proteomes" id="UP000827092">
    <property type="component" value="Unassembled WGS sequence"/>
</dbReference>
<protein>
    <submittedName>
        <fullName evidence="2">Uncharacterized protein</fullName>
    </submittedName>
</protein>
<accession>A0AAV6U2W6</accession>
<comment type="caution">
    <text evidence="2">The sequence shown here is derived from an EMBL/GenBank/DDBJ whole genome shotgun (WGS) entry which is preliminary data.</text>
</comment>
<evidence type="ECO:0000256" key="1">
    <source>
        <dbReference type="SAM" id="MobiDB-lite"/>
    </source>
</evidence>
<gene>
    <name evidence="2" type="ORF">JTE90_026553</name>
</gene>
<proteinExistence type="predicted"/>
<organism evidence="2 3">
    <name type="scientific">Oedothorax gibbosus</name>
    <dbReference type="NCBI Taxonomy" id="931172"/>
    <lineage>
        <taxon>Eukaryota</taxon>
        <taxon>Metazoa</taxon>
        <taxon>Ecdysozoa</taxon>
        <taxon>Arthropoda</taxon>
        <taxon>Chelicerata</taxon>
        <taxon>Arachnida</taxon>
        <taxon>Araneae</taxon>
        <taxon>Araneomorphae</taxon>
        <taxon>Entelegynae</taxon>
        <taxon>Araneoidea</taxon>
        <taxon>Linyphiidae</taxon>
        <taxon>Erigoninae</taxon>
        <taxon>Oedothorax</taxon>
    </lineage>
</organism>
<evidence type="ECO:0000313" key="2">
    <source>
        <dbReference type="EMBL" id="KAG8178454.1"/>
    </source>
</evidence>
<sequence>MFSFTMCLYKPTHAYTHGYAKLANNTEQMNLNSSGRERRTLGGCLPPSPRRSWLVYPSPIWRPTGCAASWRDVGRPRWSREMVGVGPSAMSSRPLCSPGPGGGARAPPRGPT</sequence>
<feature type="region of interest" description="Disordered" evidence="1">
    <location>
        <begin position="84"/>
        <end position="112"/>
    </location>
</feature>
<keyword evidence="3" id="KW-1185">Reference proteome</keyword>
<name>A0AAV6U2W6_9ARAC</name>
<reference evidence="2 3" key="1">
    <citation type="journal article" date="2022" name="Nat. Ecol. Evol.">
        <title>A masculinizing supergene underlies an exaggerated male reproductive morph in a spider.</title>
        <authorList>
            <person name="Hendrickx F."/>
            <person name="De Corte Z."/>
            <person name="Sonet G."/>
            <person name="Van Belleghem S.M."/>
            <person name="Kostlbacher S."/>
            <person name="Vangestel C."/>
        </authorList>
    </citation>
    <scope>NUCLEOTIDE SEQUENCE [LARGE SCALE GENOMIC DNA]</scope>
    <source>
        <strain evidence="2">W744_W776</strain>
    </source>
</reference>